<proteinExistence type="predicted"/>
<dbReference type="RefSeq" id="WP_103876184.1">
    <property type="nucleotide sequence ID" value="NZ_SODZ01000013.1"/>
</dbReference>
<dbReference type="EMBL" id="SODZ01000013">
    <property type="protein sequence ID" value="TDX12866.1"/>
    <property type="molecule type" value="Genomic_DNA"/>
</dbReference>
<dbReference type="AlphaFoldDB" id="A0A4R8ELS0"/>
<keyword evidence="1 3" id="KW-0456">Lyase</keyword>
<dbReference type="Proteomes" id="UP000294817">
    <property type="component" value="Unassembled WGS sequence"/>
</dbReference>
<feature type="domain" description="SAF" evidence="2">
    <location>
        <begin position="13"/>
        <end position="90"/>
    </location>
</feature>
<reference evidence="3 4" key="1">
    <citation type="submission" date="2019-03" db="EMBL/GenBank/DDBJ databases">
        <title>Genomic Encyclopedia of Type Strains, Phase IV (KMG-IV): sequencing the most valuable type-strain genomes for metagenomic binning, comparative biology and taxonomic classification.</title>
        <authorList>
            <person name="Goeker M."/>
        </authorList>
    </citation>
    <scope>NUCLEOTIDE SEQUENCE [LARGE SCALE GENOMIC DNA]</scope>
    <source>
        <strain evidence="3 4">DSM 13575</strain>
    </source>
</reference>
<comment type="caution">
    <text evidence="3">The sequence shown here is derived from an EMBL/GenBank/DDBJ whole genome shotgun (WGS) entry which is preliminary data.</text>
</comment>
<dbReference type="Gene3D" id="2.30.130.110">
    <property type="match status" value="1"/>
</dbReference>
<dbReference type="InterPro" id="IPR044144">
    <property type="entry name" value="SAF_UxaA/GarD"/>
</dbReference>
<organism evidence="3 4">
    <name type="scientific">Petrotoga sibirica</name>
    <dbReference type="NCBI Taxonomy" id="156202"/>
    <lineage>
        <taxon>Bacteria</taxon>
        <taxon>Thermotogati</taxon>
        <taxon>Thermotogota</taxon>
        <taxon>Thermotogae</taxon>
        <taxon>Petrotogales</taxon>
        <taxon>Petrotogaceae</taxon>
        <taxon>Petrotoga</taxon>
    </lineage>
</organism>
<evidence type="ECO:0000256" key="1">
    <source>
        <dbReference type="ARBA" id="ARBA00023239"/>
    </source>
</evidence>
<gene>
    <name evidence="3" type="ORF">C8D74_11311</name>
</gene>
<evidence type="ECO:0000259" key="2">
    <source>
        <dbReference type="SMART" id="SM00858"/>
    </source>
</evidence>
<name>A0A4R8ELS0_9BACT</name>
<dbReference type="Pfam" id="PF08666">
    <property type="entry name" value="SAF"/>
    <property type="match status" value="1"/>
</dbReference>
<evidence type="ECO:0000313" key="4">
    <source>
        <dbReference type="Proteomes" id="UP000294817"/>
    </source>
</evidence>
<protein>
    <submittedName>
        <fullName evidence="3">(2R)-sulfolactate sulfo-lyase subunit alpha</fullName>
    </submittedName>
</protein>
<dbReference type="GO" id="GO:0016829">
    <property type="term" value="F:lyase activity"/>
    <property type="evidence" value="ECO:0007669"/>
    <property type="project" value="UniProtKB-KW"/>
</dbReference>
<accession>A0A4R8ELS0</accession>
<dbReference type="SMART" id="SM00858">
    <property type="entry name" value="SAF"/>
    <property type="match status" value="1"/>
</dbReference>
<sequence length="100" mass="11093">MVEYKFLIHKDGDSVGVATDDLKPGEKIKGRVLEGSKEYEIDVLDEIPLGHKISLKDVNKGEIIIEYGEKIGVATKPIQKGEEVHVHNIQSIRWGGKNNG</sequence>
<keyword evidence="4" id="KW-1185">Reference proteome</keyword>
<dbReference type="CDD" id="cd11613">
    <property type="entry name" value="SAF_AH_GD"/>
    <property type="match status" value="1"/>
</dbReference>
<evidence type="ECO:0000313" key="3">
    <source>
        <dbReference type="EMBL" id="TDX12866.1"/>
    </source>
</evidence>
<dbReference type="InterPro" id="IPR013974">
    <property type="entry name" value="SAF"/>
</dbReference>